<dbReference type="Pfam" id="PF13379">
    <property type="entry name" value="NMT1_2"/>
    <property type="match status" value="1"/>
</dbReference>
<protein>
    <submittedName>
        <fullName evidence="1">ABC transporter substrate-binding protein</fullName>
    </submittedName>
</protein>
<sequence length="295" mass="32825">MVFGANVTLINPLGPTTIPIAPIMKGVITGNATVTVKLWQNTDEAIALMVSKGTDFAVLPVTLGAILYSKGINFSLLGVYEWKVFYLVASKDATFTGWKSLDGKAVYTPEGKGQTVDILMRYMMDQDGVIPDQDVKIFYLPPQEIVALFRSGKIQYAALPEPFVTMAISGGMGRIVLDFQKAWGQEMNLPDRIPIAGLFVNDEFAKANPQTVLDVEDMFENSIEWMNENTDEALKLSETYLAIPIPILKESMQRTSFYYVPISKCQKEVEIFLQKLNELYPQGMPSLPGKGFYGY</sequence>
<dbReference type="Gene3D" id="3.40.190.10">
    <property type="entry name" value="Periplasmic binding protein-like II"/>
    <property type="match status" value="2"/>
</dbReference>
<reference evidence="1" key="1">
    <citation type="journal article" date="2020" name="mSystems">
        <title>Genome- and Community-Level Interaction Insights into Carbon Utilization and Element Cycling Functions of Hydrothermarchaeota in Hydrothermal Sediment.</title>
        <authorList>
            <person name="Zhou Z."/>
            <person name="Liu Y."/>
            <person name="Xu W."/>
            <person name="Pan J."/>
            <person name="Luo Z.H."/>
            <person name="Li M."/>
        </authorList>
    </citation>
    <scope>NUCLEOTIDE SEQUENCE [LARGE SCALE GENOMIC DNA]</scope>
    <source>
        <strain evidence="1">SpSt-966</strain>
    </source>
</reference>
<gene>
    <name evidence="1" type="ORF">ENX73_02595</name>
</gene>
<dbReference type="SUPFAM" id="SSF53850">
    <property type="entry name" value="Periplasmic binding protein-like II"/>
    <property type="match status" value="1"/>
</dbReference>
<dbReference type="PANTHER" id="PTHR30024">
    <property type="entry name" value="ALIPHATIC SULFONATES-BINDING PROTEIN-RELATED"/>
    <property type="match status" value="1"/>
</dbReference>
<dbReference type="InterPro" id="IPR027024">
    <property type="entry name" value="UCP027386_ABC_sbc_TM0202"/>
</dbReference>
<proteinExistence type="predicted"/>
<organism evidence="1">
    <name type="scientific">Mesoaciditoga lauensis</name>
    <dbReference type="NCBI Taxonomy" id="1495039"/>
    <lineage>
        <taxon>Bacteria</taxon>
        <taxon>Thermotogati</taxon>
        <taxon>Thermotogota</taxon>
        <taxon>Thermotogae</taxon>
        <taxon>Mesoaciditogales</taxon>
        <taxon>Mesoaciditogaceae</taxon>
        <taxon>Mesoaciditoga</taxon>
    </lineage>
</organism>
<dbReference type="PANTHER" id="PTHR30024:SF46">
    <property type="entry name" value="ABC TRANSPORTER, SUBSTRATE-BINDING LIPOPROTEIN"/>
    <property type="match status" value="1"/>
</dbReference>
<dbReference type="PIRSF" id="PIRSF027386">
    <property type="entry name" value="UCP027386_ABC_sbc_TM0202"/>
    <property type="match status" value="1"/>
</dbReference>
<evidence type="ECO:0000313" key="1">
    <source>
        <dbReference type="EMBL" id="HGE74996.1"/>
    </source>
</evidence>
<dbReference type="EMBL" id="DTPE01000107">
    <property type="protein sequence ID" value="HGE74996.1"/>
    <property type="molecule type" value="Genomic_DNA"/>
</dbReference>
<accession>A0A7V3RE67</accession>
<name>A0A7V3RE67_9BACT</name>
<comment type="caution">
    <text evidence="1">The sequence shown here is derived from an EMBL/GenBank/DDBJ whole genome shotgun (WGS) entry which is preliminary data.</text>
</comment>
<dbReference type="AlphaFoldDB" id="A0A7V3RE67"/>